<dbReference type="InterPro" id="IPR035965">
    <property type="entry name" value="PAS-like_dom_sf"/>
</dbReference>
<dbReference type="SMART" id="SM00052">
    <property type="entry name" value="EAL"/>
    <property type="match status" value="1"/>
</dbReference>
<feature type="domain" description="GGDEF" evidence="3">
    <location>
        <begin position="182"/>
        <end position="312"/>
    </location>
</feature>
<gene>
    <name evidence="4" type="ORF">F4695_001135</name>
</gene>
<dbReference type="PANTHER" id="PTHR33121">
    <property type="entry name" value="CYCLIC DI-GMP PHOSPHODIESTERASE PDEF"/>
    <property type="match status" value="1"/>
</dbReference>
<dbReference type="InterPro" id="IPR029787">
    <property type="entry name" value="Nucleotide_cyclase"/>
</dbReference>
<dbReference type="NCBIfam" id="TIGR00229">
    <property type="entry name" value="sensory_box"/>
    <property type="match status" value="1"/>
</dbReference>
<dbReference type="SMART" id="SM00091">
    <property type="entry name" value="PAS"/>
    <property type="match status" value="1"/>
</dbReference>
<comment type="caution">
    <text evidence="4">The sequence shown here is derived from an EMBL/GenBank/DDBJ whole genome shotgun (WGS) entry which is preliminary data.</text>
</comment>
<dbReference type="Pfam" id="PF08447">
    <property type="entry name" value="PAS_3"/>
    <property type="match status" value="1"/>
</dbReference>
<dbReference type="Pfam" id="PF00990">
    <property type="entry name" value="GGDEF"/>
    <property type="match status" value="1"/>
</dbReference>
<dbReference type="InterPro" id="IPR000014">
    <property type="entry name" value="PAS"/>
</dbReference>
<accession>A0A7X0JHR6</accession>
<sequence>MENKRIWTNNELDDLLRQLNVALEASGIGIWQHNLRKNQTRWDEQLQELYGVPKGPTDVVWLECVHPDDRDAANAHFEKAIENREDYASQFRIIRQDGSIRHLRSRAKFFIDGNGEPCFVGAEWDVTDDVMRSHQLAEEREAADQSRAEARYAADHDHLTGLLNRRSFDAICASLAKRGELDFVSLCHLDVDNFKEINDRYGHACGDVVIAHVASILKQASRPGDIVARLGGDEFAIVSMDRGLNAMEKIVAEIRAELQSPVLLNGKNVVVTCSMGVAQTSASDVTGLLACSDLALYEAKRNGRNRAEWFSPAMAAASIAEKHILYELRSAITNGNFVPFYQVQVDARTRAIKGLEALVRWKHGEELKPPGAFLPTAVTNGLIDEIDEIMLRLVLADLRRWQAEGFALPRVSVNMSASRLSDPDLEEKLKRLDIPAGQVSFELVETIFLDELTPEIRANIDAIRSLGIEIEIDDLGSGHASLLGLIKLRPDRVKIDRQLILPMLDGLPQQRLVAALVDIARTLDMEVVAEGVETLGHADVLASLGVDLLQGFAFGRPEPAHVVEKRLEKRHTTAPTGSRASSARRR</sequence>
<dbReference type="Gene3D" id="3.30.70.270">
    <property type="match status" value="1"/>
</dbReference>
<dbReference type="RefSeq" id="WP_162237961.1">
    <property type="nucleotide sequence ID" value="NZ_JACHBU010000002.1"/>
</dbReference>
<dbReference type="SUPFAM" id="SSF55785">
    <property type="entry name" value="PYP-like sensor domain (PAS domain)"/>
    <property type="match status" value="1"/>
</dbReference>
<dbReference type="PANTHER" id="PTHR33121:SF70">
    <property type="entry name" value="SIGNALING PROTEIN YKOW"/>
    <property type="match status" value="1"/>
</dbReference>
<feature type="domain" description="EAL" evidence="2">
    <location>
        <begin position="321"/>
        <end position="571"/>
    </location>
</feature>
<dbReference type="SUPFAM" id="SSF55073">
    <property type="entry name" value="Nucleotide cyclase"/>
    <property type="match status" value="1"/>
</dbReference>
<dbReference type="NCBIfam" id="TIGR00254">
    <property type="entry name" value="GGDEF"/>
    <property type="match status" value="1"/>
</dbReference>
<dbReference type="InterPro" id="IPR013655">
    <property type="entry name" value="PAS_fold_3"/>
</dbReference>
<dbReference type="AlphaFoldDB" id="A0A7X0JHR6"/>
<name>A0A7X0JHR6_9HYPH</name>
<dbReference type="InterPro" id="IPR000700">
    <property type="entry name" value="PAS-assoc_C"/>
</dbReference>
<dbReference type="InterPro" id="IPR050706">
    <property type="entry name" value="Cyclic-di-GMP_PDE-like"/>
</dbReference>
<dbReference type="Pfam" id="PF00563">
    <property type="entry name" value="EAL"/>
    <property type="match status" value="1"/>
</dbReference>
<feature type="domain" description="PAC" evidence="1">
    <location>
        <begin position="87"/>
        <end position="138"/>
    </location>
</feature>
<dbReference type="Gene3D" id="2.10.70.100">
    <property type="match status" value="1"/>
</dbReference>
<evidence type="ECO:0000313" key="4">
    <source>
        <dbReference type="EMBL" id="MBB6507803.1"/>
    </source>
</evidence>
<dbReference type="CDD" id="cd00130">
    <property type="entry name" value="PAS"/>
    <property type="match status" value="1"/>
</dbReference>
<proteinExistence type="predicted"/>
<dbReference type="PROSITE" id="PS50883">
    <property type="entry name" value="EAL"/>
    <property type="match status" value="1"/>
</dbReference>
<dbReference type="InterPro" id="IPR043128">
    <property type="entry name" value="Rev_trsase/Diguanyl_cyclase"/>
</dbReference>
<dbReference type="Gene3D" id="3.30.450.20">
    <property type="entry name" value="PAS domain"/>
    <property type="match status" value="1"/>
</dbReference>
<dbReference type="EMBL" id="JACHBU010000002">
    <property type="protein sequence ID" value="MBB6507803.1"/>
    <property type="molecule type" value="Genomic_DNA"/>
</dbReference>
<reference evidence="4 5" key="1">
    <citation type="submission" date="2020-08" db="EMBL/GenBank/DDBJ databases">
        <title>The Agave Microbiome: Exploring the role of microbial communities in plant adaptations to desert environments.</title>
        <authorList>
            <person name="Partida-Martinez L.P."/>
        </authorList>
    </citation>
    <scope>NUCLEOTIDE SEQUENCE [LARGE SCALE GENOMIC DNA]</scope>
    <source>
        <strain evidence="4 5">AS3.12</strain>
    </source>
</reference>
<evidence type="ECO:0000259" key="1">
    <source>
        <dbReference type="PROSITE" id="PS50113"/>
    </source>
</evidence>
<dbReference type="CDD" id="cd01949">
    <property type="entry name" value="GGDEF"/>
    <property type="match status" value="1"/>
</dbReference>
<dbReference type="SUPFAM" id="SSF141868">
    <property type="entry name" value="EAL domain-like"/>
    <property type="match status" value="1"/>
</dbReference>
<evidence type="ECO:0000259" key="2">
    <source>
        <dbReference type="PROSITE" id="PS50883"/>
    </source>
</evidence>
<dbReference type="Gene3D" id="3.20.20.450">
    <property type="entry name" value="EAL domain"/>
    <property type="match status" value="1"/>
</dbReference>
<dbReference type="InterPro" id="IPR000160">
    <property type="entry name" value="GGDEF_dom"/>
</dbReference>
<dbReference type="PROSITE" id="PS50887">
    <property type="entry name" value="GGDEF"/>
    <property type="match status" value="1"/>
</dbReference>
<dbReference type="GO" id="GO:0071111">
    <property type="term" value="F:cyclic-guanylate-specific phosphodiesterase activity"/>
    <property type="evidence" value="ECO:0007669"/>
    <property type="project" value="InterPro"/>
</dbReference>
<dbReference type="InterPro" id="IPR001633">
    <property type="entry name" value="EAL_dom"/>
</dbReference>
<dbReference type="InterPro" id="IPR035919">
    <property type="entry name" value="EAL_sf"/>
</dbReference>
<dbReference type="Proteomes" id="UP000585437">
    <property type="component" value="Unassembled WGS sequence"/>
</dbReference>
<dbReference type="CDD" id="cd01948">
    <property type="entry name" value="EAL"/>
    <property type="match status" value="1"/>
</dbReference>
<dbReference type="SMART" id="SM00267">
    <property type="entry name" value="GGDEF"/>
    <property type="match status" value="1"/>
</dbReference>
<dbReference type="FunFam" id="3.30.70.270:FF:000001">
    <property type="entry name" value="Diguanylate cyclase domain protein"/>
    <property type="match status" value="1"/>
</dbReference>
<dbReference type="PROSITE" id="PS50113">
    <property type="entry name" value="PAC"/>
    <property type="match status" value="1"/>
</dbReference>
<keyword evidence="5" id="KW-1185">Reference proteome</keyword>
<evidence type="ECO:0000313" key="5">
    <source>
        <dbReference type="Proteomes" id="UP000585437"/>
    </source>
</evidence>
<organism evidence="4 5">
    <name type="scientific">Rhizobium soli</name>
    <dbReference type="NCBI Taxonomy" id="424798"/>
    <lineage>
        <taxon>Bacteria</taxon>
        <taxon>Pseudomonadati</taxon>
        <taxon>Pseudomonadota</taxon>
        <taxon>Alphaproteobacteria</taxon>
        <taxon>Hyphomicrobiales</taxon>
        <taxon>Rhizobiaceae</taxon>
        <taxon>Rhizobium/Agrobacterium group</taxon>
        <taxon>Rhizobium</taxon>
    </lineage>
</organism>
<evidence type="ECO:0000259" key="3">
    <source>
        <dbReference type="PROSITE" id="PS50887"/>
    </source>
</evidence>
<protein>
    <submittedName>
        <fullName evidence="4">Diguanylate cyclase (GGDEF)-like protein/PAS domain S-box-containing protein</fullName>
    </submittedName>
</protein>